<sequence length="81" mass="9283">MWAEVSPRLDIETVVLDECVLKLSDRQQTLVRLRYSEELTSGEIAERLSLTAANVRKILDRTRDALRRCVEANLRPTGDAR</sequence>
<dbReference type="NCBIfam" id="TIGR02937">
    <property type="entry name" value="sigma70-ECF"/>
    <property type="match status" value="1"/>
</dbReference>
<reference evidence="2 3" key="1">
    <citation type="journal article" date="2013" name="Mar. Genomics">
        <title>Expression of sulfatases in Rhodopirellula baltica and the diversity of sulfatases in the genus Rhodopirellula.</title>
        <authorList>
            <person name="Wegner C.E."/>
            <person name="Richter-Heitmann T."/>
            <person name="Klindworth A."/>
            <person name="Klockow C."/>
            <person name="Richter M."/>
            <person name="Achstetter T."/>
            <person name="Glockner F.O."/>
            <person name="Harder J."/>
        </authorList>
    </citation>
    <scope>NUCLEOTIDE SEQUENCE [LARGE SCALE GENOMIC DNA]</scope>
    <source>
        <strain evidence="2 3">SM1</strain>
    </source>
</reference>
<evidence type="ECO:0000313" key="2">
    <source>
        <dbReference type="EMBL" id="EMI21796.1"/>
    </source>
</evidence>
<dbReference type="GO" id="GO:0000428">
    <property type="term" value="C:DNA-directed RNA polymerase complex"/>
    <property type="evidence" value="ECO:0007669"/>
    <property type="project" value="UniProtKB-KW"/>
</dbReference>
<dbReference type="InterPro" id="IPR014284">
    <property type="entry name" value="RNA_pol_sigma-70_dom"/>
</dbReference>
<evidence type="ECO:0000313" key="3">
    <source>
        <dbReference type="Proteomes" id="UP000011991"/>
    </source>
</evidence>
<dbReference type="GO" id="GO:0006352">
    <property type="term" value="P:DNA-templated transcription initiation"/>
    <property type="evidence" value="ECO:0007669"/>
    <property type="project" value="InterPro"/>
</dbReference>
<dbReference type="InterPro" id="IPR013324">
    <property type="entry name" value="RNA_pol_sigma_r3/r4-like"/>
</dbReference>
<comment type="caution">
    <text evidence="2">The sequence shown here is derived from an EMBL/GenBank/DDBJ whole genome shotgun (WGS) entry which is preliminary data.</text>
</comment>
<protein>
    <submittedName>
        <fullName evidence="2">RpoE family DNA-directed RNA polymerase sigma subunit</fullName>
    </submittedName>
</protein>
<dbReference type="GO" id="GO:0003700">
    <property type="term" value="F:DNA-binding transcription factor activity"/>
    <property type="evidence" value="ECO:0007669"/>
    <property type="project" value="InterPro"/>
</dbReference>
<dbReference type="InterPro" id="IPR036388">
    <property type="entry name" value="WH-like_DNA-bd_sf"/>
</dbReference>
<keyword evidence="2" id="KW-0240">DNA-directed RNA polymerase</keyword>
<accession>M5RRH7</accession>
<dbReference type="InterPro" id="IPR007630">
    <property type="entry name" value="RNA_pol_sigma70_r4"/>
</dbReference>
<dbReference type="AlphaFoldDB" id="M5RRH7"/>
<dbReference type="Gene3D" id="1.10.10.10">
    <property type="entry name" value="Winged helix-like DNA-binding domain superfamily/Winged helix DNA-binding domain"/>
    <property type="match status" value="1"/>
</dbReference>
<dbReference type="PATRIC" id="fig|1265738.3.peg.1261"/>
<gene>
    <name evidence="2" type="ORF">RMSM_01272</name>
</gene>
<feature type="domain" description="RNA polymerase sigma-70 region 4" evidence="1">
    <location>
        <begin position="22"/>
        <end position="67"/>
    </location>
</feature>
<proteinExistence type="predicted"/>
<name>M5RRH7_9BACT</name>
<organism evidence="2 3">
    <name type="scientific">Rhodopirellula maiorica SM1</name>
    <dbReference type="NCBI Taxonomy" id="1265738"/>
    <lineage>
        <taxon>Bacteria</taxon>
        <taxon>Pseudomonadati</taxon>
        <taxon>Planctomycetota</taxon>
        <taxon>Planctomycetia</taxon>
        <taxon>Pirellulales</taxon>
        <taxon>Pirellulaceae</taxon>
        <taxon>Novipirellula</taxon>
    </lineage>
</organism>
<dbReference type="Proteomes" id="UP000011991">
    <property type="component" value="Unassembled WGS sequence"/>
</dbReference>
<dbReference type="EMBL" id="ANOG01000190">
    <property type="protein sequence ID" value="EMI21796.1"/>
    <property type="molecule type" value="Genomic_DNA"/>
</dbReference>
<keyword evidence="3" id="KW-1185">Reference proteome</keyword>
<evidence type="ECO:0000259" key="1">
    <source>
        <dbReference type="Pfam" id="PF04545"/>
    </source>
</evidence>
<dbReference type="SUPFAM" id="SSF88659">
    <property type="entry name" value="Sigma3 and sigma4 domains of RNA polymerase sigma factors"/>
    <property type="match status" value="1"/>
</dbReference>
<dbReference type="Pfam" id="PF04545">
    <property type="entry name" value="Sigma70_r4"/>
    <property type="match status" value="1"/>
</dbReference>
<keyword evidence="2" id="KW-0804">Transcription</keyword>